<dbReference type="PANTHER" id="PTHR42709">
    <property type="entry name" value="ALKALINE PHOSPHATASE LIKE PROTEIN"/>
    <property type="match status" value="1"/>
</dbReference>
<protein>
    <recommendedName>
        <fullName evidence="9">Alkaline phosphatase</fullName>
    </recommendedName>
</protein>
<evidence type="ECO:0008006" key="9">
    <source>
        <dbReference type="Google" id="ProtNLM"/>
    </source>
</evidence>
<dbReference type="Proteomes" id="UP000242793">
    <property type="component" value="Chromosome"/>
</dbReference>
<proteinExistence type="predicted"/>
<name>A0A1V0HK39_9ENTR</name>
<sequence length="174" mass="20259">MADHILLKIQSNPNWIVCSIFLISLGKSIILISTLLPPAYITLLALIILANENLNNNITIWITITIGSFLGSIICHFFGYMICSSRTKKLNFIFKKYDIKIRRIKLFLKDQGKLFYIIFLSRFVAVFRYLVPFVSGMMNIQKIHKNLFFYFFSSSIWSFFLIITSNFIVNFTSI</sequence>
<organism evidence="7 8">
    <name type="scientific">Candidatus Riesia pediculischaeffi</name>
    <dbReference type="NCBI Taxonomy" id="428411"/>
    <lineage>
        <taxon>Bacteria</taxon>
        <taxon>Pseudomonadati</taxon>
        <taxon>Pseudomonadota</taxon>
        <taxon>Gammaproteobacteria</taxon>
        <taxon>Enterobacterales</taxon>
        <taxon>Enterobacteriaceae</taxon>
        <taxon>Candidatus Riesia</taxon>
    </lineage>
</organism>
<keyword evidence="2" id="KW-1003">Cell membrane</keyword>
<dbReference type="AlphaFoldDB" id="A0A1V0HK39"/>
<dbReference type="KEGG" id="rped:AOQ87_00090"/>
<keyword evidence="4 6" id="KW-1133">Transmembrane helix</keyword>
<keyword evidence="3 6" id="KW-0812">Transmembrane</keyword>
<evidence type="ECO:0000256" key="1">
    <source>
        <dbReference type="ARBA" id="ARBA00004651"/>
    </source>
</evidence>
<evidence type="ECO:0000256" key="6">
    <source>
        <dbReference type="SAM" id="Phobius"/>
    </source>
</evidence>
<evidence type="ECO:0000313" key="8">
    <source>
        <dbReference type="Proteomes" id="UP000242793"/>
    </source>
</evidence>
<keyword evidence="5 6" id="KW-0472">Membrane</keyword>
<feature type="transmembrane region" description="Helical" evidence="6">
    <location>
        <begin position="60"/>
        <end position="83"/>
    </location>
</feature>
<feature type="transmembrane region" description="Helical" evidence="6">
    <location>
        <begin position="147"/>
        <end position="169"/>
    </location>
</feature>
<comment type="subcellular location">
    <subcellularLocation>
        <location evidence="1">Cell membrane</location>
        <topology evidence="1">Multi-pass membrane protein</topology>
    </subcellularLocation>
</comment>
<evidence type="ECO:0000256" key="3">
    <source>
        <dbReference type="ARBA" id="ARBA00022692"/>
    </source>
</evidence>
<feature type="transmembrane region" description="Helical" evidence="6">
    <location>
        <begin position="29"/>
        <end position="48"/>
    </location>
</feature>
<keyword evidence="8" id="KW-1185">Reference proteome</keyword>
<evidence type="ECO:0000313" key="7">
    <source>
        <dbReference type="EMBL" id="ARC53112.1"/>
    </source>
</evidence>
<accession>A0A1V0HK39</accession>
<evidence type="ECO:0000256" key="2">
    <source>
        <dbReference type="ARBA" id="ARBA00022475"/>
    </source>
</evidence>
<dbReference type="PANTHER" id="PTHR42709:SF6">
    <property type="entry name" value="UNDECAPRENYL PHOSPHATE TRANSPORTER A"/>
    <property type="match status" value="1"/>
</dbReference>
<gene>
    <name evidence="7" type="ORF">AOQ87_00090</name>
</gene>
<evidence type="ECO:0000256" key="5">
    <source>
        <dbReference type="ARBA" id="ARBA00023136"/>
    </source>
</evidence>
<dbReference type="EMBL" id="CP012839">
    <property type="protein sequence ID" value="ARC53112.1"/>
    <property type="molecule type" value="Genomic_DNA"/>
</dbReference>
<reference evidence="7 8" key="1">
    <citation type="submission" date="2015-10" db="EMBL/GenBank/DDBJ databases">
        <title>Survey of human and primate louse endosymbionts.</title>
        <authorList>
            <person name="Boyd B.M."/>
        </authorList>
    </citation>
    <scope>NUCLEOTIDE SEQUENCE [LARGE SCALE GENOMIC DNA]</scope>
    <source>
        <strain evidence="7 8">PTSK</strain>
    </source>
</reference>
<dbReference type="GO" id="GO:0005886">
    <property type="term" value="C:plasma membrane"/>
    <property type="evidence" value="ECO:0007669"/>
    <property type="project" value="UniProtKB-SubCell"/>
</dbReference>
<feature type="transmembrane region" description="Helical" evidence="6">
    <location>
        <begin position="114"/>
        <end position="135"/>
    </location>
</feature>
<dbReference type="InterPro" id="IPR051311">
    <property type="entry name" value="DedA_domain"/>
</dbReference>
<evidence type="ECO:0000256" key="4">
    <source>
        <dbReference type="ARBA" id="ARBA00022989"/>
    </source>
</evidence>